<keyword evidence="3 7" id="KW-0812">Transmembrane</keyword>
<evidence type="ECO:0000256" key="5">
    <source>
        <dbReference type="ARBA" id="ARBA00023136"/>
    </source>
</evidence>
<accession>A0A9W8CI91</accession>
<evidence type="ECO:0008006" key="10">
    <source>
        <dbReference type="Google" id="ProtNLM"/>
    </source>
</evidence>
<evidence type="ECO:0000256" key="6">
    <source>
        <dbReference type="SAM" id="MobiDB-lite"/>
    </source>
</evidence>
<feature type="transmembrane region" description="Helical" evidence="7">
    <location>
        <begin position="493"/>
        <end position="513"/>
    </location>
</feature>
<comment type="subcellular location">
    <subcellularLocation>
        <location evidence="1">Membrane</location>
        <topology evidence="1">Multi-pass membrane protein</topology>
    </subcellularLocation>
</comment>
<evidence type="ECO:0000256" key="3">
    <source>
        <dbReference type="ARBA" id="ARBA00022692"/>
    </source>
</evidence>
<dbReference type="Gene3D" id="1.20.1250.20">
    <property type="entry name" value="MFS general substrate transporter like domains"/>
    <property type="match status" value="1"/>
</dbReference>
<feature type="transmembrane region" description="Helical" evidence="7">
    <location>
        <begin position="116"/>
        <end position="142"/>
    </location>
</feature>
<keyword evidence="5 7" id="KW-0472">Membrane</keyword>
<evidence type="ECO:0000313" key="9">
    <source>
        <dbReference type="Proteomes" id="UP001145021"/>
    </source>
</evidence>
<feature type="region of interest" description="Disordered" evidence="6">
    <location>
        <begin position="457"/>
        <end position="477"/>
    </location>
</feature>
<dbReference type="PANTHER" id="PTHR19432">
    <property type="entry name" value="SUGAR TRANSPORTER"/>
    <property type="match status" value="1"/>
</dbReference>
<dbReference type="Proteomes" id="UP001145021">
    <property type="component" value="Unassembled WGS sequence"/>
</dbReference>
<evidence type="ECO:0000256" key="2">
    <source>
        <dbReference type="ARBA" id="ARBA00022448"/>
    </source>
</evidence>
<keyword evidence="9" id="KW-1185">Reference proteome</keyword>
<name>A0A9W8CI91_9FUNG</name>
<feature type="transmembrane region" description="Helical" evidence="7">
    <location>
        <begin position="163"/>
        <end position="183"/>
    </location>
</feature>
<reference evidence="8" key="1">
    <citation type="submission" date="2022-07" db="EMBL/GenBank/DDBJ databases">
        <title>Phylogenomic reconstructions and comparative analyses of Kickxellomycotina fungi.</title>
        <authorList>
            <person name="Reynolds N.K."/>
            <person name="Stajich J.E."/>
            <person name="Barry K."/>
            <person name="Grigoriev I.V."/>
            <person name="Crous P."/>
            <person name="Smith M.E."/>
        </authorList>
    </citation>
    <scope>NUCLEOTIDE SEQUENCE</scope>
    <source>
        <strain evidence="8">NBRC 105413</strain>
    </source>
</reference>
<comment type="caution">
    <text evidence="8">The sequence shown here is derived from an EMBL/GenBank/DDBJ whole genome shotgun (WGS) entry which is preliminary data.</text>
</comment>
<dbReference type="GO" id="GO:0008506">
    <property type="term" value="F:sucrose:proton symporter activity"/>
    <property type="evidence" value="ECO:0007669"/>
    <property type="project" value="TreeGrafter"/>
</dbReference>
<dbReference type="Pfam" id="PF13347">
    <property type="entry name" value="MFS_2"/>
    <property type="match status" value="1"/>
</dbReference>
<evidence type="ECO:0000256" key="4">
    <source>
        <dbReference type="ARBA" id="ARBA00022989"/>
    </source>
</evidence>
<feature type="transmembrane region" description="Helical" evidence="7">
    <location>
        <begin position="533"/>
        <end position="552"/>
    </location>
</feature>
<evidence type="ECO:0000256" key="7">
    <source>
        <dbReference type="SAM" id="Phobius"/>
    </source>
</evidence>
<dbReference type="PANTHER" id="PTHR19432:SF35">
    <property type="entry name" value="SOLUTE CARRIER FAMILY 45 MEMBER 3 ISOFORM X1"/>
    <property type="match status" value="1"/>
</dbReference>
<dbReference type="InterPro" id="IPR036259">
    <property type="entry name" value="MFS_trans_sf"/>
</dbReference>
<keyword evidence="4 7" id="KW-1133">Transmembrane helix</keyword>
<gene>
    <name evidence="8" type="ORF">LPJ64_004024</name>
</gene>
<feature type="transmembrane region" description="Helical" evidence="7">
    <location>
        <begin position="301"/>
        <end position="330"/>
    </location>
</feature>
<feature type="transmembrane region" description="Helical" evidence="7">
    <location>
        <begin position="12"/>
        <end position="31"/>
    </location>
</feature>
<organism evidence="8 9">
    <name type="scientific">Coemansia asiatica</name>
    <dbReference type="NCBI Taxonomy" id="1052880"/>
    <lineage>
        <taxon>Eukaryota</taxon>
        <taxon>Fungi</taxon>
        <taxon>Fungi incertae sedis</taxon>
        <taxon>Zoopagomycota</taxon>
        <taxon>Kickxellomycotina</taxon>
        <taxon>Kickxellomycetes</taxon>
        <taxon>Kickxellales</taxon>
        <taxon>Kickxellaceae</taxon>
        <taxon>Coemansia</taxon>
    </lineage>
</organism>
<evidence type="ECO:0000256" key="1">
    <source>
        <dbReference type="ARBA" id="ARBA00004141"/>
    </source>
</evidence>
<dbReference type="AlphaFoldDB" id="A0A9W8CI91"/>
<dbReference type="GO" id="GO:0005886">
    <property type="term" value="C:plasma membrane"/>
    <property type="evidence" value="ECO:0007669"/>
    <property type="project" value="TreeGrafter"/>
</dbReference>
<protein>
    <recommendedName>
        <fullName evidence="10">MFS general substrate transporter</fullName>
    </recommendedName>
</protein>
<proteinExistence type="predicted"/>
<feature type="transmembrane region" description="Helical" evidence="7">
    <location>
        <begin position="86"/>
        <end position="104"/>
    </location>
</feature>
<feature type="transmembrane region" description="Helical" evidence="7">
    <location>
        <begin position="385"/>
        <end position="405"/>
    </location>
</feature>
<dbReference type="EMBL" id="JANBOH010000178">
    <property type="protein sequence ID" value="KAJ1644273.1"/>
    <property type="molecule type" value="Genomic_DNA"/>
</dbReference>
<dbReference type="SUPFAM" id="SSF103473">
    <property type="entry name" value="MFS general substrate transporter"/>
    <property type="match status" value="1"/>
</dbReference>
<keyword evidence="2" id="KW-0813">Transport</keyword>
<evidence type="ECO:0000313" key="8">
    <source>
        <dbReference type="EMBL" id="KAJ1644273.1"/>
    </source>
</evidence>
<feature type="compositionally biased region" description="Low complexity" evidence="6">
    <location>
        <begin position="466"/>
        <end position="477"/>
    </location>
</feature>
<feature type="transmembrane region" description="Helical" evidence="7">
    <location>
        <begin position="189"/>
        <end position="210"/>
    </location>
</feature>
<sequence>MSGWLPSSRSTAEVAQYVTLTLALGGLQFAWSVETGFGSLYLLSLGMRKSLVSLVWLAGPLSGLVTQPLVGILSDRCTARLGRRRPFVIGSTAAVVVCMGVIGWTRELAGDRPTLVIWLAVAAFYVLDFAINSIQATLRALIVDVLPTARQDNGTAWASRMIGVGNVGGYLMGFLDLVHLLPFLGSTQIQVLTTMASLVLSSTVAVTCYFTHEKPISRPLPGSTGSSSSELQALGAIFTSFRDLPEVIKRICRIQLFAWIGWFPFLFYGTTYVAGLYSSAYRSSGQSDDELMEQGTRAGSLAMFMQAVSSLAFSVVLPLFTYSAAAAAAASRSAARQSPRSSQAMRLLSKLRAAISVSLPTMWTVSLLLFSVCMFATLFASSVSAATWIIGVCGFSWAVAIWAPFSIIGETISHSNGLSHSGLPPPSSSFFERGYEPVATGDIQMNVIDRASDEISEHGHGRSLDGNNNSGTSVRSSGNSSLSAGTILGIHNVFIVIPQFLTAFLSSLLFAFFEQIEGSEPNSDPGAQHARQIAMVLRLGGIASAVAAYYSWKLSRNSI</sequence>
<feature type="transmembrane region" description="Helical" evidence="7">
    <location>
        <begin position="256"/>
        <end position="281"/>
    </location>
</feature>
<feature type="transmembrane region" description="Helical" evidence="7">
    <location>
        <begin position="351"/>
        <end position="379"/>
    </location>
</feature>
<feature type="transmembrane region" description="Helical" evidence="7">
    <location>
        <begin position="51"/>
        <end position="74"/>
    </location>
</feature>